<dbReference type="PANTHER" id="PTHR11956:SF5">
    <property type="entry name" value="ARGININE--TRNA LIGASE, CYTOPLASMIC"/>
    <property type="match status" value="1"/>
</dbReference>
<dbReference type="GO" id="GO:0004814">
    <property type="term" value="F:arginine-tRNA ligase activity"/>
    <property type="evidence" value="ECO:0007669"/>
    <property type="project" value="UniProtKB-UniRule"/>
</dbReference>
<dbReference type="InterPro" id="IPR001412">
    <property type="entry name" value="aa-tRNA-synth_I_CS"/>
</dbReference>
<protein>
    <recommendedName>
        <fullName evidence="11">Arginine--tRNA ligase</fullName>
        <ecNumber evidence="11">6.1.1.19</ecNumber>
    </recommendedName>
    <alternativeName>
        <fullName evidence="11">Arginyl-tRNA synthetase</fullName>
        <shortName evidence="11">ArgRS</shortName>
    </alternativeName>
</protein>
<keyword evidence="5 11" id="KW-0436">Ligase</keyword>
<feature type="domain" description="Arginyl tRNA synthetase N-terminal" evidence="14">
    <location>
        <begin position="1"/>
        <end position="86"/>
    </location>
</feature>
<evidence type="ECO:0000256" key="9">
    <source>
        <dbReference type="ARBA" id="ARBA00023146"/>
    </source>
</evidence>
<keyword evidence="9 11" id="KW-0030">Aminoacyl-tRNA synthetase</keyword>
<dbReference type="Proteomes" id="UP001321582">
    <property type="component" value="Chromosome"/>
</dbReference>
<dbReference type="GO" id="GO:0005524">
    <property type="term" value="F:ATP binding"/>
    <property type="evidence" value="ECO:0007669"/>
    <property type="project" value="UniProtKB-UniRule"/>
</dbReference>
<feature type="short sequence motif" description="'HIGH' region" evidence="11">
    <location>
        <begin position="123"/>
        <end position="133"/>
    </location>
</feature>
<keyword evidence="7 11" id="KW-0067">ATP-binding</keyword>
<keyword evidence="4 11" id="KW-0963">Cytoplasm</keyword>
<dbReference type="InterPro" id="IPR005148">
    <property type="entry name" value="Arg-tRNA-synth_N"/>
</dbReference>
<dbReference type="EMBL" id="AP027059">
    <property type="protein sequence ID" value="BDU50146.1"/>
    <property type="molecule type" value="Genomic_DNA"/>
</dbReference>
<evidence type="ECO:0000256" key="5">
    <source>
        <dbReference type="ARBA" id="ARBA00022598"/>
    </source>
</evidence>
<dbReference type="GO" id="GO:0005737">
    <property type="term" value="C:cytoplasm"/>
    <property type="evidence" value="ECO:0007669"/>
    <property type="project" value="UniProtKB-SubCell"/>
</dbReference>
<feature type="domain" description="DALR anticodon binding" evidence="13">
    <location>
        <begin position="427"/>
        <end position="544"/>
    </location>
</feature>
<dbReference type="PRINTS" id="PR01038">
    <property type="entry name" value="TRNASYNTHARG"/>
</dbReference>
<evidence type="ECO:0000313" key="16">
    <source>
        <dbReference type="Proteomes" id="UP001321582"/>
    </source>
</evidence>
<dbReference type="KEGG" id="haby:HLVA_07150"/>
<evidence type="ECO:0000256" key="4">
    <source>
        <dbReference type="ARBA" id="ARBA00022490"/>
    </source>
</evidence>
<dbReference type="FunFam" id="1.10.730.10:FF:000008">
    <property type="entry name" value="Arginine--tRNA ligase"/>
    <property type="match status" value="1"/>
</dbReference>
<keyword evidence="6 11" id="KW-0547">Nucleotide-binding</keyword>
<dbReference type="InterPro" id="IPR001278">
    <property type="entry name" value="Arg-tRNA-ligase"/>
</dbReference>
<dbReference type="Pfam" id="PF00750">
    <property type="entry name" value="tRNA-synt_1d"/>
    <property type="match status" value="1"/>
</dbReference>
<organism evidence="15 16">
    <name type="scientific">Haliovirga abyssi</name>
    <dbReference type="NCBI Taxonomy" id="2996794"/>
    <lineage>
        <taxon>Bacteria</taxon>
        <taxon>Fusobacteriati</taxon>
        <taxon>Fusobacteriota</taxon>
        <taxon>Fusobacteriia</taxon>
        <taxon>Fusobacteriales</taxon>
        <taxon>Haliovirgaceae</taxon>
        <taxon>Haliovirga</taxon>
    </lineage>
</organism>
<dbReference type="SUPFAM" id="SSF47323">
    <property type="entry name" value="Anticodon-binding domain of a subclass of class I aminoacyl-tRNA synthetases"/>
    <property type="match status" value="1"/>
</dbReference>
<dbReference type="Pfam" id="PF05746">
    <property type="entry name" value="DALR_1"/>
    <property type="match status" value="1"/>
</dbReference>
<dbReference type="Gene3D" id="3.30.1360.70">
    <property type="entry name" value="Arginyl tRNA synthetase N-terminal domain"/>
    <property type="match status" value="1"/>
</dbReference>
<evidence type="ECO:0000256" key="1">
    <source>
        <dbReference type="ARBA" id="ARBA00004496"/>
    </source>
</evidence>
<evidence type="ECO:0000256" key="11">
    <source>
        <dbReference type="HAMAP-Rule" id="MF_00123"/>
    </source>
</evidence>
<dbReference type="Gene3D" id="1.10.730.10">
    <property type="entry name" value="Isoleucyl-tRNA Synthetase, Domain 1"/>
    <property type="match status" value="1"/>
</dbReference>
<dbReference type="PANTHER" id="PTHR11956">
    <property type="entry name" value="ARGINYL-TRNA SYNTHETASE"/>
    <property type="match status" value="1"/>
</dbReference>
<dbReference type="SMART" id="SM01016">
    <property type="entry name" value="Arg_tRNA_synt_N"/>
    <property type="match status" value="1"/>
</dbReference>
<comment type="subunit">
    <text evidence="3 11">Monomer.</text>
</comment>
<comment type="subcellular location">
    <subcellularLocation>
        <location evidence="1 11">Cytoplasm</location>
    </subcellularLocation>
</comment>
<dbReference type="HAMAP" id="MF_00123">
    <property type="entry name" value="Arg_tRNA_synth"/>
    <property type="match status" value="1"/>
</dbReference>
<dbReference type="GO" id="GO:0006420">
    <property type="term" value="P:arginyl-tRNA aminoacylation"/>
    <property type="evidence" value="ECO:0007669"/>
    <property type="project" value="UniProtKB-UniRule"/>
</dbReference>
<evidence type="ECO:0000259" key="14">
    <source>
        <dbReference type="SMART" id="SM01016"/>
    </source>
</evidence>
<dbReference type="PROSITE" id="PS00178">
    <property type="entry name" value="AA_TRNA_LIGASE_I"/>
    <property type="match status" value="1"/>
</dbReference>
<name>A0AAU9DVG9_9FUSO</name>
<evidence type="ECO:0000256" key="7">
    <source>
        <dbReference type="ARBA" id="ARBA00022840"/>
    </source>
</evidence>
<dbReference type="FunFam" id="3.30.1360.70:FF:000003">
    <property type="entry name" value="Arginine--tRNA ligase"/>
    <property type="match status" value="1"/>
</dbReference>
<dbReference type="SUPFAM" id="SSF55190">
    <property type="entry name" value="Arginyl-tRNA synthetase (ArgRS), N-terminal 'additional' domain"/>
    <property type="match status" value="1"/>
</dbReference>
<evidence type="ECO:0000256" key="6">
    <source>
        <dbReference type="ARBA" id="ARBA00022741"/>
    </source>
</evidence>
<dbReference type="InterPro" id="IPR014729">
    <property type="entry name" value="Rossmann-like_a/b/a_fold"/>
</dbReference>
<evidence type="ECO:0000256" key="3">
    <source>
        <dbReference type="ARBA" id="ARBA00011245"/>
    </source>
</evidence>
<evidence type="ECO:0000256" key="12">
    <source>
        <dbReference type="RuleBase" id="RU363038"/>
    </source>
</evidence>
<sequence>MLLKEKIKNLIIEVLKNKKIELIEFEVEKPKEEKFGDFSSNIAMKLAKILRKSPRDIANDLKEELEKKDEFKKVEIAGAGFINFYLKNDIILGILEEVLKTKDDFGKLEIGENKKVMVEYISANPTGHLHVGHGRGAVVGDVIANSLIAAGYDVLKEYYINDAGKQIENLSKSVYLRYKEVLGEKIDFLDNGYNGEYIYDIAREIKDKYSGEKNKEFDSVKDFFTEYSLEWCLSSIKKDLNDFGIKFDNWFSEKSLYEDNKVLETMKELEEKKFIYEKDGAKWFKTTDFGDDKDRVVIRDNGTTTYYASDIAYHENKIKRGYTKLIDVWGADHHGYVKRVKASLEALGYSENDLDVILVQIVNLYKDGQPFVMSKRTGNFITLRELMEEVGKDAARIFFIMRSSDSQFDFDLEAAKEQSSSNPAYYIQYAHARICSILDKAKINLDKPRNYKLELIKEDEEIKLIKKMDELKEVIELVSRNYEVHRLVKYSQELAGLFHTFYNKHKVLTEDEELTEARLALLLGVKITLKNILTIMGVSAPERM</sequence>
<dbReference type="CDD" id="cd00671">
    <property type="entry name" value="ArgRS_core"/>
    <property type="match status" value="1"/>
</dbReference>
<dbReference type="Pfam" id="PF03485">
    <property type="entry name" value="Arg_tRNA_synt_N"/>
    <property type="match status" value="1"/>
</dbReference>
<dbReference type="SUPFAM" id="SSF52374">
    <property type="entry name" value="Nucleotidylyl transferase"/>
    <property type="match status" value="1"/>
</dbReference>
<keyword evidence="8 11" id="KW-0648">Protein biosynthesis</keyword>
<evidence type="ECO:0000313" key="15">
    <source>
        <dbReference type="EMBL" id="BDU50146.1"/>
    </source>
</evidence>
<evidence type="ECO:0000259" key="13">
    <source>
        <dbReference type="SMART" id="SM00836"/>
    </source>
</evidence>
<evidence type="ECO:0000256" key="8">
    <source>
        <dbReference type="ARBA" id="ARBA00022917"/>
    </source>
</evidence>
<accession>A0AAU9DVG9</accession>
<evidence type="ECO:0000256" key="2">
    <source>
        <dbReference type="ARBA" id="ARBA00005594"/>
    </source>
</evidence>
<dbReference type="NCBIfam" id="TIGR00456">
    <property type="entry name" value="argS"/>
    <property type="match status" value="1"/>
</dbReference>
<dbReference type="EC" id="6.1.1.19" evidence="11"/>
<dbReference type="InterPro" id="IPR008909">
    <property type="entry name" value="DALR_anticod-bd"/>
</dbReference>
<proteinExistence type="inferred from homology"/>
<dbReference type="FunFam" id="3.40.50.620:FF:000062">
    <property type="entry name" value="Arginine--tRNA ligase"/>
    <property type="match status" value="1"/>
</dbReference>
<dbReference type="InterPro" id="IPR009080">
    <property type="entry name" value="tRNAsynth_Ia_anticodon-bd"/>
</dbReference>
<dbReference type="Gene3D" id="3.40.50.620">
    <property type="entry name" value="HUPs"/>
    <property type="match status" value="1"/>
</dbReference>
<keyword evidence="16" id="KW-1185">Reference proteome</keyword>
<dbReference type="InterPro" id="IPR036695">
    <property type="entry name" value="Arg-tRNA-synth_N_sf"/>
</dbReference>
<dbReference type="SMART" id="SM00836">
    <property type="entry name" value="DALR_1"/>
    <property type="match status" value="1"/>
</dbReference>
<evidence type="ECO:0000256" key="10">
    <source>
        <dbReference type="ARBA" id="ARBA00049339"/>
    </source>
</evidence>
<comment type="catalytic activity">
    <reaction evidence="10 11">
        <text>tRNA(Arg) + L-arginine + ATP = L-arginyl-tRNA(Arg) + AMP + diphosphate</text>
        <dbReference type="Rhea" id="RHEA:20301"/>
        <dbReference type="Rhea" id="RHEA-COMP:9658"/>
        <dbReference type="Rhea" id="RHEA-COMP:9673"/>
        <dbReference type="ChEBI" id="CHEBI:30616"/>
        <dbReference type="ChEBI" id="CHEBI:32682"/>
        <dbReference type="ChEBI" id="CHEBI:33019"/>
        <dbReference type="ChEBI" id="CHEBI:78442"/>
        <dbReference type="ChEBI" id="CHEBI:78513"/>
        <dbReference type="ChEBI" id="CHEBI:456215"/>
        <dbReference type="EC" id="6.1.1.19"/>
    </reaction>
</comment>
<comment type="similarity">
    <text evidence="2 11 12">Belongs to the class-I aminoacyl-tRNA synthetase family.</text>
</comment>
<dbReference type="InterPro" id="IPR035684">
    <property type="entry name" value="ArgRS_core"/>
</dbReference>
<dbReference type="AlphaFoldDB" id="A0AAU9DVG9"/>
<dbReference type="RefSeq" id="WP_307905081.1">
    <property type="nucleotide sequence ID" value="NZ_AP027059.1"/>
</dbReference>
<gene>
    <name evidence="11 15" type="primary">argS</name>
    <name evidence="15" type="ORF">HLVA_07150</name>
</gene>
<reference evidence="15 16" key="1">
    <citation type="submission" date="2022-11" db="EMBL/GenBank/DDBJ databases">
        <title>Haliovirga abyssi gen. nov., sp. nov., a mesophilic fermentative bacterium isolated from the Iheya North hydrothermal field and the proposal of Haliovirgaceae fam. nov.</title>
        <authorList>
            <person name="Miyazaki U."/>
            <person name="Tame A."/>
            <person name="Miyazaki J."/>
            <person name="Takai K."/>
            <person name="Sawayama S."/>
            <person name="Kitajima M."/>
            <person name="Okamoto A."/>
            <person name="Nakagawa S."/>
        </authorList>
    </citation>
    <scope>NUCLEOTIDE SEQUENCE [LARGE SCALE GENOMIC DNA]</scope>
    <source>
        <strain evidence="15 16">IC12</strain>
    </source>
</reference>